<dbReference type="FunFam" id="3.30.1490.10:FF:000001">
    <property type="entry name" value="30S ribosomal protein S8"/>
    <property type="match status" value="1"/>
</dbReference>
<dbReference type="GO" id="GO:0003735">
    <property type="term" value="F:structural constituent of ribosome"/>
    <property type="evidence" value="ECO:0007669"/>
    <property type="project" value="InterPro"/>
</dbReference>
<dbReference type="InterPro" id="IPR035987">
    <property type="entry name" value="Ribosomal_uS8_sf"/>
</dbReference>
<dbReference type="Pfam" id="PF00410">
    <property type="entry name" value="Ribosomal_S8"/>
    <property type="match status" value="1"/>
</dbReference>
<dbReference type="GO" id="GO:0005737">
    <property type="term" value="C:cytoplasm"/>
    <property type="evidence" value="ECO:0007669"/>
    <property type="project" value="UniProtKB-ARBA"/>
</dbReference>
<keyword evidence="2" id="KW-0689">Ribosomal protein</keyword>
<dbReference type="InterPro" id="IPR047863">
    <property type="entry name" value="Ribosomal_uS8_CS"/>
</dbReference>
<proteinExistence type="inferred from homology"/>
<gene>
    <name evidence="4" type="ORF">METZ01_LOCUS114522</name>
</gene>
<keyword evidence="3" id="KW-0687">Ribonucleoprotein</keyword>
<dbReference type="GO" id="GO:1990904">
    <property type="term" value="C:ribonucleoprotein complex"/>
    <property type="evidence" value="ECO:0007669"/>
    <property type="project" value="UniProtKB-KW"/>
</dbReference>
<dbReference type="InterPro" id="IPR000630">
    <property type="entry name" value="Ribosomal_uS8"/>
</dbReference>
<organism evidence="4">
    <name type="scientific">marine metagenome</name>
    <dbReference type="NCBI Taxonomy" id="408172"/>
    <lineage>
        <taxon>unclassified sequences</taxon>
        <taxon>metagenomes</taxon>
        <taxon>ecological metagenomes</taxon>
    </lineage>
</organism>
<dbReference type="SUPFAM" id="SSF56047">
    <property type="entry name" value="Ribosomal protein S8"/>
    <property type="match status" value="1"/>
</dbReference>
<accession>A0A381XAG7</accession>
<comment type="similarity">
    <text evidence="1">Belongs to the universal ribosomal protein uS8 family.</text>
</comment>
<dbReference type="PROSITE" id="PS00053">
    <property type="entry name" value="RIBOSOMAL_S8"/>
    <property type="match status" value="1"/>
</dbReference>
<evidence type="ECO:0000256" key="1">
    <source>
        <dbReference type="ARBA" id="ARBA00006471"/>
    </source>
</evidence>
<dbReference type="AlphaFoldDB" id="A0A381XAG7"/>
<protein>
    <recommendedName>
        <fullName evidence="5">30S ribosomal protein S8</fullName>
    </recommendedName>
</protein>
<dbReference type="NCBIfam" id="NF001109">
    <property type="entry name" value="PRK00136.1"/>
    <property type="match status" value="1"/>
</dbReference>
<dbReference type="PANTHER" id="PTHR11758">
    <property type="entry name" value="40S RIBOSOMAL PROTEIN S15A"/>
    <property type="match status" value="1"/>
</dbReference>
<dbReference type="GO" id="GO:0006412">
    <property type="term" value="P:translation"/>
    <property type="evidence" value="ECO:0007669"/>
    <property type="project" value="InterPro"/>
</dbReference>
<dbReference type="Gene3D" id="3.30.1490.10">
    <property type="match status" value="1"/>
</dbReference>
<sequence>MSMQDPIASLLAGINNAQARNKPNLLVPSSTKKIALLEVLQKEGYIESFNVSDDIKKDITINLKYFSGKPVIQELKRISKPGLREYVSNKNIPVMKGGLGISIVSTNKGLMTDQEAREAGIGGEVICSVF</sequence>
<dbReference type="Gene3D" id="3.30.1370.30">
    <property type="match status" value="1"/>
</dbReference>
<evidence type="ECO:0000313" key="4">
    <source>
        <dbReference type="EMBL" id="SVA61668.1"/>
    </source>
</evidence>
<evidence type="ECO:0000256" key="3">
    <source>
        <dbReference type="ARBA" id="ARBA00023274"/>
    </source>
</evidence>
<reference evidence="4" key="1">
    <citation type="submission" date="2018-05" db="EMBL/GenBank/DDBJ databases">
        <authorList>
            <person name="Lanie J.A."/>
            <person name="Ng W.-L."/>
            <person name="Kazmierczak K.M."/>
            <person name="Andrzejewski T.M."/>
            <person name="Davidsen T.M."/>
            <person name="Wayne K.J."/>
            <person name="Tettelin H."/>
            <person name="Glass J.I."/>
            <person name="Rusch D."/>
            <person name="Podicherti R."/>
            <person name="Tsui H.-C.T."/>
            <person name="Winkler M.E."/>
        </authorList>
    </citation>
    <scope>NUCLEOTIDE SEQUENCE</scope>
</reference>
<evidence type="ECO:0000256" key="2">
    <source>
        <dbReference type="ARBA" id="ARBA00022980"/>
    </source>
</evidence>
<dbReference type="EMBL" id="UINC01014466">
    <property type="protein sequence ID" value="SVA61668.1"/>
    <property type="molecule type" value="Genomic_DNA"/>
</dbReference>
<name>A0A381XAG7_9ZZZZ</name>
<dbReference type="GO" id="GO:0005840">
    <property type="term" value="C:ribosome"/>
    <property type="evidence" value="ECO:0007669"/>
    <property type="project" value="UniProtKB-KW"/>
</dbReference>
<dbReference type="HAMAP" id="MF_01302_B">
    <property type="entry name" value="Ribosomal_uS8_B"/>
    <property type="match status" value="1"/>
</dbReference>
<evidence type="ECO:0008006" key="5">
    <source>
        <dbReference type="Google" id="ProtNLM"/>
    </source>
</evidence>